<dbReference type="EMBL" id="LZIN01000011">
    <property type="protein sequence ID" value="OBG10074.1"/>
    <property type="molecule type" value="Genomic_DNA"/>
</dbReference>
<dbReference type="AlphaFoldDB" id="A0A1A2DZQ3"/>
<evidence type="ECO:0000313" key="2">
    <source>
        <dbReference type="Proteomes" id="UP000093985"/>
    </source>
</evidence>
<sequence length="663" mass="70307">MSIVYTASLADAAITGAPANRAARRGRLRRAAHMAGLASSMGTGALAMMLMTPHAAAEAGALQGAVAALEQAQASIADFDANNPLFDFINHGASDGMLPQYIQNMSSTTLAIILSQFNAGTLKFPGLPDFPQINGTAYTAAPFMWNASAADPQSYLIYGNPDNQYGLMPLDPNASYTITVHAGDGSIGGGLATYSGSVVNSNFAPMESFSFANATPNADGSYTIVVSATDPGNGVNWFSSAGATSLLVRDTVGDWGQIHNDVHIVKDGAAMSVPWLNDDQIGTILGITGKVLPLANMSDTYYHQIQYPLLNDPNEFSKLGDTAANVPGLTLPGQVTSLGNFSLEPGQALVLKVPELESAYHGLQLTNEWGQNDAFASATGSLNNTQIFQGDDGYTYYILSSENPGYANWVNIGDLTNGGVILRWQDVTGTITNPNIETTVVPISDVKDYLPADMPTVTPQEYAALAQERLLEYGYSFHQSSNINWLWDNLQIGQIKAAIGADTFDQLFGGQDSVPSIFDRMTSADLGPNWAGVFNNVLAHPEGSFNALLNNLPLAIKDLELPSVLAGLQLQHFTEQTFAAMQTSDYWSDSANLMASFNSFGTILNDALFDPATSISAGFLNARDDLSVALLNATDGTELTNTLWAQLSELNDTLAQALGGSAL</sequence>
<comment type="caution">
    <text evidence="1">The sequence shown here is derived from an EMBL/GenBank/DDBJ whole genome shotgun (WGS) entry which is preliminary data.</text>
</comment>
<organism evidence="1 2">
    <name type="scientific">Mycolicibacter sinensis (strain JDM601)</name>
    <name type="common">Mycobacterium sinense</name>
    <dbReference type="NCBI Taxonomy" id="875328"/>
    <lineage>
        <taxon>Bacteria</taxon>
        <taxon>Bacillati</taxon>
        <taxon>Actinomycetota</taxon>
        <taxon>Actinomycetes</taxon>
        <taxon>Mycobacteriales</taxon>
        <taxon>Mycobacteriaceae</taxon>
        <taxon>Mycolicibacter</taxon>
    </lineage>
</organism>
<protein>
    <recommendedName>
        <fullName evidence="3">DUF1214 domain-containing protein</fullName>
    </recommendedName>
</protein>
<reference evidence="2" key="1">
    <citation type="submission" date="2016-06" db="EMBL/GenBank/DDBJ databases">
        <authorList>
            <person name="Sutton G."/>
            <person name="Brinkac L."/>
            <person name="Sanka R."/>
            <person name="Adams M."/>
            <person name="Lau E."/>
            <person name="Mehaffy C."/>
            <person name="Tameris M."/>
            <person name="Hatherill M."/>
            <person name="Hanekom W."/>
            <person name="Mahomed H."/>
            <person name="Mcshane H."/>
        </authorList>
    </citation>
    <scope>NUCLEOTIDE SEQUENCE [LARGE SCALE GENOMIC DNA]</scope>
    <source>
        <strain evidence="2">852014-51077_SCH5608930-a</strain>
    </source>
</reference>
<dbReference type="Proteomes" id="UP000093985">
    <property type="component" value="Unassembled WGS sequence"/>
</dbReference>
<proteinExistence type="predicted"/>
<name>A0A1A2DZQ3_MYCSD</name>
<evidence type="ECO:0000313" key="1">
    <source>
        <dbReference type="EMBL" id="OBG10074.1"/>
    </source>
</evidence>
<dbReference type="RefSeq" id="WP_064853499.1">
    <property type="nucleotide sequence ID" value="NZ_LZIM01000092.1"/>
</dbReference>
<dbReference type="OrthoDB" id="3770894at2"/>
<dbReference type="SUPFAM" id="SSF160935">
    <property type="entry name" value="VPA0735-like"/>
    <property type="match status" value="1"/>
</dbReference>
<evidence type="ECO:0008006" key="3">
    <source>
        <dbReference type="Google" id="ProtNLM"/>
    </source>
</evidence>
<accession>A0A1A2DZQ3</accession>
<gene>
    <name evidence="1" type="ORF">A5771_21135</name>
</gene>